<dbReference type="STRING" id="2756.BFR44_10125"/>
<keyword evidence="1" id="KW-1133">Transmembrane helix</keyword>
<keyword evidence="4" id="KW-1185">Reference proteome</keyword>
<evidence type="ECO:0000256" key="1">
    <source>
        <dbReference type="SAM" id="Phobius"/>
    </source>
</evidence>
<dbReference type="Proteomes" id="UP000243591">
    <property type="component" value="Chromosome"/>
</dbReference>
<sequence>MKWLSGIVINAIVFIAIAGFTQSFHVASIWVALGASFVLAVLNILLKPILIILTLPINFLTLGFFTFVINAFLLQLTSKIVGSSAFHIDTFGIALLIAIAMTIVNMAISSAFRKEV</sequence>
<reference evidence="3" key="3">
    <citation type="submission" date="2018-04" db="EMBL/GenBank/DDBJ databases">
        <authorList>
            <person name="Go L.Y."/>
            <person name="Mitchell J.A."/>
        </authorList>
    </citation>
    <scope>NUCLEOTIDE SEQUENCE</scope>
    <source>
        <strain evidence="3">BSAS1 3</strain>
    </source>
</reference>
<keyword evidence="1" id="KW-0472">Membrane</keyword>
<feature type="transmembrane region" description="Helical" evidence="1">
    <location>
        <begin position="7"/>
        <end position="23"/>
    </location>
</feature>
<dbReference type="PANTHER" id="PTHR37309:SF1">
    <property type="entry name" value="SLR0284 PROTEIN"/>
    <property type="match status" value="1"/>
</dbReference>
<dbReference type="EMBL" id="CP023483">
    <property type="protein sequence ID" value="ATF26190.1"/>
    <property type="molecule type" value="Genomic_DNA"/>
</dbReference>
<name>A0A1D2K5G1_BROTH</name>
<gene>
    <name evidence="3" type="ORF">BTBSAS_70088</name>
    <name evidence="2" type="ORF">CNY62_07180</name>
</gene>
<evidence type="ECO:0000313" key="4">
    <source>
        <dbReference type="Proteomes" id="UP000243591"/>
    </source>
</evidence>
<reference evidence="5" key="2">
    <citation type="submission" date="2018-04" db="EMBL/GenBank/DDBJ databases">
        <authorList>
            <person name="Illikoud N."/>
        </authorList>
    </citation>
    <scope>NUCLEOTIDE SEQUENCE [LARGE SCALE GENOMIC DNA]</scope>
</reference>
<dbReference type="PANTHER" id="PTHR37309">
    <property type="entry name" value="SLR0284 PROTEIN"/>
    <property type="match status" value="1"/>
</dbReference>
<feature type="transmembrane region" description="Helical" evidence="1">
    <location>
        <begin position="29"/>
        <end position="46"/>
    </location>
</feature>
<dbReference type="OrthoDB" id="7205479at2"/>
<organism evidence="2 4">
    <name type="scientific">Brochothrix thermosphacta</name>
    <name type="common">Microbacterium thermosphactum</name>
    <dbReference type="NCBI Taxonomy" id="2756"/>
    <lineage>
        <taxon>Bacteria</taxon>
        <taxon>Bacillati</taxon>
        <taxon>Bacillota</taxon>
        <taxon>Bacilli</taxon>
        <taxon>Bacillales</taxon>
        <taxon>Listeriaceae</taxon>
        <taxon>Brochothrix</taxon>
    </lineage>
</organism>
<evidence type="ECO:0000313" key="5">
    <source>
        <dbReference type="Proteomes" id="UP000270190"/>
    </source>
</evidence>
<evidence type="ECO:0000313" key="2">
    <source>
        <dbReference type="EMBL" id="ATF26190.1"/>
    </source>
</evidence>
<keyword evidence="1" id="KW-0812">Transmembrane</keyword>
<feature type="transmembrane region" description="Helical" evidence="1">
    <location>
        <begin position="85"/>
        <end position="108"/>
    </location>
</feature>
<evidence type="ECO:0000313" key="3">
    <source>
        <dbReference type="EMBL" id="SPP30237.1"/>
    </source>
</evidence>
<accession>A0A1D2K5G1</accession>
<proteinExistence type="predicted"/>
<dbReference type="RefSeq" id="WP_069118814.1">
    <property type="nucleotide sequence ID" value="NZ_CBCPHX010000006.1"/>
</dbReference>
<dbReference type="KEGG" id="bths:CNY62_07180"/>
<protein>
    <submittedName>
        <fullName evidence="3">Putative integral inner membrane protein</fullName>
    </submittedName>
</protein>
<dbReference type="AlphaFoldDB" id="A0A1D2K5G1"/>
<dbReference type="InterPro" id="IPR007165">
    <property type="entry name" value="Phage_holin_4_2"/>
</dbReference>
<dbReference type="Pfam" id="PF04020">
    <property type="entry name" value="Phage_holin_4_2"/>
    <property type="match status" value="1"/>
</dbReference>
<dbReference type="Proteomes" id="UP000270190">
    <property type="component" value="Unassembled WGS sequence"/>
</dbReference>
<feature type="transmembrane region" description="Helical" evidence="1">
    <location>
        <begin position="53"/>
        <end position="73"/>
    </location>
</feature>
<reference evidence="2 4" key="1">
    <citation type="submission" date="2017-09" db="EMBL/GenBank/DDBJ databases">
        <title>Complete Genome Sequences of Two Strains of the Meat Spoilage Bacterium Brochothrix thermosphacta Isolated from Ground Chicken.</title>
        <authorList>
            <person name="Paoli G.C."/>
            <person name="Wijey C."/>
            <person name="Chen C.-Y."/>
            <person name="Nguyen L."/>
            <person name="Yan X."/>
            <person name="Irwin P.L."/>
        </authorList>
    </citation>
    <scope>NUCLEOTIDE SEQUENCE [LARGE SCALE GENOMIC DNA]</scope>
    <source>
        <strain evidence="2 4">BI</strain>
    </source>
</reference>
<dbReference type="EMBL" id="OUNC01000067">
    <property type="protein sequence ID" value="SPP30237.1"/>
    <property type="molecule type" value="Genomic_DNA"/>
</dbReference>